<dbReference type="STRING" id="62708.A0A420I3S7"/>
<organism evidence="2 3">
    <name type="scientific">Golovinomyces cichoracearum</name>
    <dbReference type="NCBI Taxonomy" id="62708"/>
    <lineage>
        <taxon>Eukaryota</taxon>
        <taxon>Fungi</taxon>
        <taxon>Dikarya</taxon>
        <taxon>Ascomycota</taxon>
        <taxon>Pezizomycotina</taxon>
        <taxon>Leotiomycetes</taxon>
        <taxon>Erysiphales</taxon>
        <taxon>Erysiphaceae</taxon>
        <taxon>Golovinomyces</taxon>
    </lineage>
</organism>
<dbReference type="Proteomes" id="UP000283383">
    <property type="component" value="Unassembled WGS sequence"/>
</dbReference>
<gene>
    <name evidence="2" type="ORF">GcM3_133014</name>
</gene>
<feature type="domain" description="Retrotransposon gag" evidence="1">
    <location>
        <begin position="107"/>
        <end position="176"/>
    </location>
</feature>
<evidence type="ECO:0000313" key="2">
    <source>
        <dbReference type="EMBL" id="RKF64368.1"/>
    </source>
</evidence>
<dbReference type="EMBL" id="MCBQ01013308">
    <property type="protein sequence ID" value="RKF64368.1"/>
    <property type="molecule type" value="Genomic_DNA"/>
</dbReference>
<comment type="caution">
    <text evidence="2">The sequence shown here is derived from an EMBL/GenBank/DDBJ whole genome shotgun (WGS) entry which is preliminary data.</text>
</comment>
<protein>
    <recommendedName>
        <fullName evidence="1">Retrotransposon gag domain-containing protein</fullName>
    </recommendedName>
</protein>
<dbReference type="AlphaFoldDB" id="A0A420I3S7"/>
<reference evidence="2 3" key="1">
    <citation type="journal article" date="2018" name="BMC Genomics">
        <title>Comparative genome analyses reveal sequence features reflecting distinct modes of host-adaptation between dicot and monocot powdery mildew.</title>
        <authorList>
            <person name="Wu Y."/>
            <person name="Ma X."/>
            <person name="Pan Z."/>
            <person name="Kale S.D."/>
            <person name="Song Y."/>
            <person name="King H."/>
            <person name="Zhang Q."/>
            <person name="Presley C."/>
            <person name="Deng X."/>
            <person name="Wei C.I."/>
            <person name="Xiao S."/>
        </authorList>
    </citation>
    <scope>NUCLEOTIDE SEQUENCE [LARGE SCALE GENOMIC DNA]</scope>
    <source>
        <strain evidence="2">UMSG3</strain>
    </source>
</reference>
<dbReference type="InterPro" id="IPR005162">
    <property type="entry name" value="Retrotrans_gag_dom"/>
</dbReference>
<evidence type="ECO:0000259" key="1">
    <source>
        <dbReference type="Pfam" id="PF03732"/>
    </source>
</evidence>
<proteinExistence type="predicted"/>
<name>A0A420I3S7_9PEZI</name>
<evidence type="ECO:0000313" key="3">
    <source>
        <dbReference type="Proteomes" id="UP000283383"/>
    </source>
</evidence>
<dbReference type="Pfam" id="PF03732">
    <property type="entry name" value="Retrotrans_gag"/>
    <property type="match status" value="1"/>
</dbReference>
<keyword evidence="3" id="KW-1185">Reference proteome</keyword>
<accession>A0A420I3S7</accession>
<sequence>MSHPSNADTPMSNYNIDLLSNLPTNQLQKLLSLCASDTGPANPPPAMPFNLSRASRGEVRLPKWNGKKEEFKFYMARLKTRIEREMQGVFEEDTICLDMVDTLPNDLQAKTEEWFDERQRGEDYSWRKLLDHFSELFGDHQALETAVENFNRTRQGPNQYFQDYIKEFEYRVALCGGEETYTPQGKSLHLRLSLNNRLKKALIGVSLPNPKDYRAYVNEIRKVASDLERFEDYRSRGIIHNENLRSSHGNSMGEAREQLIDTDGDVKMGGVNAIKTRNVEKKLPVLDKKTPIKPRAPWRSLKDFNRLLEQGKCVRCTSGEHKANNCQKYRPAIRTTGMVNAVDAEFVDNDSSESGKDEP</sequence>